<feature type="signal peptide" evidence="2">
    <location>
        <begin position="1"/>
        <end position="22"/>
    </location>
</feature>
<evidence type="ECO:0000313" key="3">
    <source>
        <dbReference type="EMBL" id="NGZ90085.1"/>
    </source>
</evidence>
<sequence>MKRKMIICAALSMTLLSTSCLGSFKAFNNLRDWNDGLTSNKFVDNLVFWALNIVPVYGLFFLADAVVFNLIEFWTGSNPIAMAEGEKETQYAEVDGNKVRMTAEKNKFTIEKLNGEQAGEKVVMIYTPDNQTWNLLGENGELQELASFDDGFYVLHLPTGDEVKLDANASLEQNQNIFNSEMNKYEHLMYAKNE</sequence>
<keyword evidence="1" id="KW-0472">Membrane</keyword>
<comment type="caution">
    <text evidence="3">The sequence shown here is derived from an EMBL/GenBank/DDBJ whole genome shotgun (WGS) entry which is preliminary data.</text>
</comment>
<dbReference type="Proteomes" id="UP000643701">
    <property type="component" value="Unassembled WGS sequence"/>
</dbReference>
<dbReference type="Pfam" id="PF11810">
    <property type="entry name" value="DUF3332"/>
    <property type="match status" value="1"/>
</dbReference>
<gene>
    <name evidence="3" type="ORF">G7034_07460</name>
</gene>
<protein>
    <submittedName>
        <fullName evidence="3">DUF3332 domain-containing protein</fullName>
    </submittedName>
</protein>
<accession>A0A967AE70</accession>
<dbReference type="InterPro" id="IPR021768">
    <property type="entry name" value="DUF3332"/>
</dbReference>
<name>A0A967AE70_9FLAO</name>
<dbReference type="PROSITE" id="PS51257">
    <property type="entry name" value="PROKAR_LIPOPROTEIN"/>
    <property type="match status" value="1"/>
</dbReference>
<evidence type="ECO:0000256" key="1">
    <source>
        <dbReference type="SAM" id="Phobius"/>
    </source>
</evidence>
<organism evidence="3 4">
    <name type="scientific">Psychroflexus maritimus</name>
    <dbReference type="NCBI Taxonomy" id="2714865"/>
    <lineage>
        <taxon>Bacteria</taxon>
        <taxon>Pseudomonadati</taxon>
        <taxon>Bacteroidota</taxon>
        <taxon>Flavobacteriia</taxon>
        <taxon>Flavobacteriales</taxon>
        <taxon>Flavobacteriaceae</taxon>
        <taxon>Psychroflexus</taxon>
    </lineage>
</organism>
<evidence type="ECO:0000256" key="2">
    <source>
        <dbReference type="SAM" id="SignalP"/>
    </source>
</evidence>
<dbReference type="RefSeq" id="WP_166400331.1">
    <property type="nucleotide sequence ID" value="NZ_JAANAS010000050.1"/>
</dbReference>
<keyword evidence="2" id="KW-0732">Signal</keyword>
<keyword evidence="1" id="KW-0812">Transmembrane</keyword>
<dbReference type="AlphaFoldDB" id="A0A967AE70"/>
<reference evidence="3" key="1">
    <citation type="submission" date="2020-03" db="EMBL/GenBank/DDBJ databases">
        <title>Psychroflexus Maritimus sp. nov., isolate from marine sediment.</title>
        <authorList>
            <person name="Zhong Y.-L."/>
        </authorList>
    </citation>
    <scope>NUCLEOTIDE SEQUENCE</scope>
    <source>
        <strain evidence="3">C1</strain>
    </source>
</reference>
<dbReference type="EMBL" id="JAANAS010000050">
    <property type="protein sequence ID" value="NGZ90085.1"/>
    <property type="molecule type" value="Genomic_DNA"/>
</dbReference>
<feature type="transmembrane region" description="Helical" evidence="1">
    <location>
        <begin position="46"/>
        <end position="71"/>
    </location>
</feature>
<keyword evidence="4" id="KW-1185">Reference proteome</keyword>
<proteinExistence type="predicted"/>
<feature type="chain" id="PRO_5037467060" evidence="2">
    <location>
        <begin position="23"/>
        <end position="194"/>
    </location>
</feature>
<evidence type="ECO:0000313" key="4">
    <source>
        <dbReference type="Proteomes" id="UP000643701"/>
    </source>
</evidence>
<keyword evidence="1" id="KW-1133">Transmembrane helix</keyword>